<comment type="caution">
    <text evidence="2">The sequence shown here is derived from an EMBL/GenBank/DDBJ whole genome shotgun (WGS) entry which is preliminary data.</text>
</comment>
<keyword evidence="3" id="KW-1185">Reference proteome</keyword>
<evidence type="ECO:0000313" key="2">
    <source>
        <dbReference type="EMBL" id="KAB8029186.1"/>
    </source>
</evidence>
<dbReference type="InterPro" id="IPR018711">
    <property type="entry name" value="NAGPA"/>
</dbReference>
<sequence length="417" mass="47859">MDNKFKNLNNILCLVFLICFFSIINISCSKNNTNNSPDEFNNSSTESQNGIQIKSEIINRDGNNLEIWSAEVEPSKRSISLVRASNQLTGSETVSEVAIREKAIFAMNGGFFKIFNEKSLQLSNKYLDSFHLGTHYSPYYALPRYSLKIENNWYGVNSVFHDVVGWNSNINEMNFGKISVVPALSFFNLDKSKSDQLNLTAVNSLSFKNATIVYTKNWKKSIQFPNIGYLLKYDFEQNKIVETFDLSKILNQKDRNMNVNDKVILIYFYSFNKKILFQNIQDLFLDFEVQTLFEQDNIDWKNMDFIVSGRPQLIRNGRILTPFPNSNFHLNKFPRTAMCKLNNGNVLFLTLGDAELMDNIKDGASILTWAKILLEKGCKDAINLDGGGSATFYYDNKLRNKQDPLQERHVSDVIIVK</sequence>
<gene>
    <name evidence="2" type="ORF">GCL57_11660</name>
</gene>
<accession>A0A833JDW0</accession>
<dbReference type="Proteomes" id="UP000442694">
    <property type="component" value="Unassembled WGS sequence"/>
</dbReference>
<dbReference type="RefSeq" id="WP_152213527.1">
    <property type="nucleotide sequence ID" value="NZ_WFLN01000008.1"/>
</dbReference>
<protein>
    <recommendedName>
        <fullName evidence="1">Phosphodiester glycosidase domain-containing protein</fullName>
    </recommendedName>
</protein>
<organism evidence="2 3">
    <name type="scientific">Fluviispira multicolorata</name>
    <dbReference type="NCBI Taxonomy" id="2654512"/>
    <lineage>
        <taxon>Bacteria</taxon>
        <taxon>Pseudomonadati</taxon>
        <taxon>Bdellovibrionota</taxon>
        <taxon>Oligoflexia</taxon>
        <taxon>Silvanigrellales</taxon>
        <taxon>Silvanigrellaceae</taxon>
        <taxon>Fluviispira</taxon>
    </lineage>
</organism>
<feature type="domain" description="Phosphodiester glycosidase" evidence="1">
    <location>
        <begin position="294"/>
        <end position="416"/>
    </location>
</feature>
<name>A0A833JDW0_9BACT</name>
<dbReference type="PANTHER" id="PTHR40446:SF2">
    <property type="entry name" value="N-ACETYLGLUCOSAMINE-1-PHOSPHODIESTER ALPHA-N-ACETYLGLUCOSAMINIDASE"/>
    <property type="match status" value="1"/>
</dbReference>
<reference evidence="2 3" key="1">
    <citation type="submission" date="2019-10" db="EMBL/GenBank/DDBJ databases">
        <title>New genus of Silvanigrellaceae.</title>
        <authorList>
            <person name="Pitt A."/>
            <person name="Hahn M.W."/>
        </authorList>
    </citation>
    <scope>NUCLEOTIDE SEQUENCE [LARGE SCALE GENOMIC DNA]</scope>
    <source>
        <strain evidence="2 3">33A1-SZDP</strain>
    </source>
</reference>
<dbReference type="PANTHER" id="PTHR40446">
    <property type="entry name" value="N-ACETYLGLUCOSAMINE-1-PHOSPHODIESTER ALPHA-N-ACETYLGLUCOSAMINIDASE"/>
    <property type="match status" value="1"/>
</dbReference>
<evidence type="ECO:0000313" key="3">
    <source>
        <dbReference type="Proteomes" id="UP000442694"/>
    </source>
</evidence>
<dbReference type="AlphaFoldDB" id="A0A833JDW0"/>
<evidence type="ECO:0000259" key="1">
    <source>
        <dbReference type="Pfam" id="PF09992"/>
    </source>
</evidence>
<proteinExistence type="predicted"/>
<dbReference type="EMBL" id="WFLN01000008">
    <property type="protein sequence ID" value="KAB8029186.1"/>
    <property type="molecule type" value="Genomic_DNA"/>
</dbReference>
<dbReference type="Pfam" id="PF09992">
    <property type="entry name" value="NAGPA"/>
    <property type="match status" value="1"/>
</dbReference>